<reference evidence="2 3" key="1">
    <citation type="submission" date="2019-05" db="EMBL/GenBank/DDBJ databases">
        <title>Another draft genome of Portunus trituberculatus and its Hox gene families provides insights of decapod evolution.</title>
        <authorList>
            <person name="Jeong J.-H."/>
            <person name="Song I."/>
            <person name="Kim S."/>
            <person name="Choi T."/>
            <person name="Kim D."/>
            <person name="Ryu S."/>
            <person name="Kim W."/>
        </authorList>
    </citation>
    <scope>NUCLEOTIDE SEQUENCE [LARGE SCALE GENOMIC DNA]</scope>
    <source>
        <tissue evidence="2">Muscle</tissue>
    </source>
</reference>
<evidence type="ECO:0000313" key="2">
    <source>
        <dbReference type="EMBL" id="MPC71588.1"/>
    </source>
</evidence>
<evidence type="ECO:0000256" key="1">
    <source>
        <dbReference type="SAM" id="MobiDB-lite"/>
    </source>
</evidence>
<keyword evidence="3" id="KW-1185">Reference proteome</keyword>
<evidence type="ECO:0000313" key="3">
    <source>
        <dbReference type="Proteomes" id="UP000324222"/>
    </source>
</evidence>
<dbReference type="AlphaFoldDB" id="A0A5B7HSD1"/>
<sequence length="83" mass="9587">MWRWIKKNVEGGQRGIEEERSREKKRREGARHQVGWIHQAAKSCDNWPEGCRSPPARRAAFPRRGRSYTNARRLSAAGRGESA</sequence>
<organism evidence="2 3">
    <name type="scientific">Portunus trituberculatus</name>
    <name type="common">Swimming crab</name>
    <name type="synonym">Neptunus trituberculatus</name>
    <dbReference type="NCBI Taxonomy" id="210409"/>
    <lineage>
        <taxon>Eukaryota</taxon>
        <taxon>Metazoa</taxon>
        <taxon>Ecdysozoa</taxon>
        <taxon>Arthropoda</taxon>
        <taxon>Crustacea</taxon>
        <taxon>Multicrustacea</taxon>
        <taxon>Malacostraca</taxon>
        <taxon>Eumalacostraca</taxon>
        <taxon>Eucarida</taxon>
        <taxon>Decapoda</taxon>
        <taxon>Pleocyemata</taxon>
        <taxon>Brachyura</taxon>
        <taxon>Eubrachyura</taxon>
        <taxon>Portunoidea</taxon>
        <taxon>Portunidae</taxon>
        <taxon>Portuninae</taxon>
        <taxon>Portunus</taxon>
    </lineage>
</organism>
<comment type="caution">
    <text evidence="2">The sequence shown here is derived from an EMBL/GenBank/DDBJ whole genome shotgun (WGS) entry which is preliminary data.</text>
</comment>
<name>A0A5B7HSD1_PORTR</name>
<gene>
    <name evidence="2" type="ORF">E2C01_065868</name>
</gene>
<feature type="region of interest" description="Disordered" evidence="1">
    <location>
        <begin position="48"/>
        <end position="83"/>
    </location>
</feature>
<dbReference type="EMBL" id="VSRR010033154">
    <property type="protein sequence ID" value="MPC71588.1"/>
    <property type="molecule type" value="Genomic_DNA"/>
</dbReference>
<accession>A0A5B7HSD1</accession>
<proteinExistence type="predicted"/>
<protein>
    <submittedName>
        <fullName evidence="2">Uncharacterized protein</fullName>
    </submittedName>
</protein>
<feature type="region of interest" description="Disordered" evidence="1">
    <location>
        <begin position="10"/>
        <end position="33"/>
    </location>
</feature>
<dbReference type="Proteomes" id="UP000324222">
    <property type="component" value="Unassembled WGS sequence"/>
</dbReference>